<dbReference type="GO" id="GO:0007210">
    <property type="term" value="P:serotonin receptor signaling pathway"/>
    <property type="evidence" value="ECO:0007669"/>
    <property type="project" value="TreeGrafter"/>
</dbReference>
<evidence type="ECO:0000256" key="8">
    <source>
        <dbReference type="ARBA" id="ARBA00023224"/>
    </source>
</evidence>
<dbReference type="Bgee" id="ENSELUG00000004882">
    <property type="expression patterns" value="Expressed in stomach and 3 other cell types or tissues"/>
</dbReference>
<dbReference type="InterPro" id="IPR000276">
    <property type="entry name" value="GPCR_Rhodpsn"/>
</dbReference>
<keyword evidence="3 9" id="KW-0812">Transmembrane</keyword>
<feature type="domain" description="G-protein coupled receptors family 1 profile" evidence="12">
    <location>
        <begin position="28"/>
        <end position="344"/>
    </location>
</feature>
<dbReference type="GO" id="GO:0007208">
    <property type="term" value="P:phospholipase C-activating serotonin receptor signaling pathway"/>
    <property type="evidence" value="ECO:0007669"/>
    <property type="project" value="TreeGrafter"/>
</dbReference>
<feature type="transmembrane region" description="Helical" evidence="11">
    <location>
        <begin position="13"/>
        <end position="36"/>
    </location>
</feature>
<dbReference type="GO" id="GO:0007187">
    <property type="term" value="P:G protein-coupled receptor signaling pathway, coupled to cyclic nucleotide second messenger"/>
    <property type="evidence" value="ECO:0007669"/>
    <property type="project" value="TreeGrafter"/>
</dbReference>
<reference evidence="13" key="3">
    <citation type="submission" date="2025-08" db="UniProtKB">
        <authorList>
            <consortium name="Ensembl"/>
        </authorList>
    </citation>
    <scope>IDENTIFICATION</scope>
</reference>
<reference evidence="13" key="2">
    <citation type="submission" date="2020-02" db="EMBL/GenBank/DDBJ databases">
        <title>Esox lucius (northern pike) genome, fEsoLuc1, primary haplotype.</title>
        <authorList>
            <person name="Myers G."/>
            <person name="Karagic N."/>
            <person name="Meyer A."/>
            <person name="Pippel M."/>
            <person name="Reichard M."/>
            <person name="Winkler S."/>
            <person name="Tracey A."/>
            <person name="Sims Y."/>
            <person name="Howe K."/>
            <person name="Rhie A."/>
            <person name="Formenti G."/>
            <person name="Durbin R."/>
            <person name="Fedrigo O."/>
            <person name="Jarvis E.D."/>
        </authorList>
    </citation>
    <scope>NUCLEOTIDE SEQUENCE [LARGE SCALE GENOMIC DNA]</scope>
</reference>
<keyword evidence="7 9" id="KW-0675">Receptor</keyword>
<name>A0A3P8XKG0_ESOLU</name>
<dbReference type="PRINTS" id="PR00237">
    <property type="entry name" value="GPCRRHODOPSN"/>
</dbReference>
<feature type="transmembrane region" description="Helical" evidence="11">
    <location>
        <begin position="86"/>
        <end position="111"/>
    </location>
</feature>
<protein>
    <recommendedName>
        <fullName evidence="12">G-protein coupled receptors family 1 profile domain-containing protein</fullName>
    </recommendedName>
</protein>
<dbReference type="PROSITE" id="PS50262">
    <property type="entry name" value="G_PROTEIN_RECEP_F1_2"/>
    <property type="match status" value="1"/>
</dbReference>
<dbReference type="SMART" id="SM01381">
    <property type="entry name" value="7TM_GPCR_Srsx"/>
    <property type="match status" value="1"/>
</dbReference>
<evidence type="ECO:0000256" key="4">
    <source>
        <dbReference type="ARBA" id="ARBA00022989"/>
    </source>
</evidence>
<feature type="region of interest" description="Disordered" evidence="10">
    <location>
        <begin position="237"/>
        <end position="269"/>
    </location>
</feature>
<evidence type="ECO:0000256" key="3">
    <source>
        <dbReference type="ARBA" id="ARBA00022692"/>
    </source>
</evidence>
<reference evidence="13" key="4">
    <citation type="submission" date="2025-09" db="UniProtKB">
        <authorList>
            <consortium name="Ensembl"/>
        </authorList>
    </citation>
    <scope>IDENTIFICATION</scope>
</reference>
<dbReference type="GO" id="GO:0030425">
    <property type="term" value="C:dendrite"/>
    <property type="evidence" value="ECO:0007669"/>
    <property type="project" value="TreeGrafter"/>
</dbReference>
<dbReference type="Gene3D" id="1.20.1070.10">
    <property type="entry name" value="Rhodopsin 7-helix transmembrane proteins"/>
    <property type="match status" value="1"/>
</dbReference>
<comment type="subcellular location">
    <subcellularLocation>
        <location evidence="1">Cell membrane</location>
        <topology evidence="1">Multi-pass membrane protein</topology>
    </subcellularLocation>
</comment>
<feature type="transmembrane region" description="Helical" evidence="11">
    <location>
        <begin position="284"/>
        <end position="308"/>
    </location>
</feature>
<dbReference type="Proteomes" id="UP000265140">
    <property type="component" value="Chromosome 7"/>
</dbReference>
<evidence type="ECO:0000259" key="12">
    <source>
        <dbReference type="PROSITE" id="PS50262"/>
    </source>
</evidence>
<dbReference type="PANTHER" id="PTHR24247">
    <property type="entry name" value="5-HYDROXYTRYPTAMINE RECEPTOR"/>
    <property type="match status" value="1"/>
</dbReference>
<dbReference type="GeneTree" id="ENSGT01050000244937"/>
<keyword evidence="2" id="KW-1003">Cell membrane</keyword>
<dbReference type="Ensembl" id="ENSELUT00000013666.3">
    <property type="protein sequence ID" value="ENSELUP00000003653.3"/>
    <property type="gene ID" value="ENSELUG00000004882.3"/>
</dbReference>
<keyword evidence="14" id="KW-1185">Reference proteome</keyword>
<reference evidence="14" key="1">
    <citation type="journal article" date="2014" name="PLoS ONE">
        <title>The genome and linkage map of the northern pike (Esox lucius): conserved synteny revealed between the salmonid sister group and the Neoteleostei.</title>
        <authorList>
            <person name="Rondeau E.B."/>
            <person name="Minkley D.R."/>
            <person name="Leong J.S."/>
            <person name="Messmer A.M."/>
            <person name="Jantzen J.R."/>
            <person name="von Schalburg K.R."/>
            <person name="Lemon C."/>
            <person name="Bird N.H."/>
            <person name="Koop B.F."/>
        </authorList>
    </citation>
    <scope>NUCLEOTIDE SEQUENCE</scope>
</reference>
<dbReference type="GO" id="GO:0005886">
    <property type="term" value="C:plasma membrane"/>
    <property type="evidence" value="ECO:0007669"/>
    <property type="project" value="UniProtKB-SubCell"/>
</dbReference>
<dbReference type="Pfam" id="PF00001">
    <property type="entry name" value="7tm_1"/>
    <property type="match status" value="1"/>
</dbReference>
<dbReference type="GO" id="GO:0051209">
    <property type="term" value="P:release of sequestered calcium ion into cytosol"/>
    <property type="evidence" value="ECO:0007669"/>
    <property type="project" value="TreeGrafter"/>
</dbReference>
<dbReference type="AlphaFoldDB" id="A0A3P8XKG0"/>
<evidence type="ECO:0000256" key="9">
    <source>
        <dbReference type="RuleBase" id="RU000688"/>
    </source>
</evidence>
<dbReference type="PROSITE" id="PS00237">
    <property type="entry name" value="G_PROTEIN_RECEP_F1_1"/>
    <property type="match status" value="1"/>
</dbReference>
<dbReference type="GO" id="GO:0045202">
    <property type="term" value="C:synapse"/>
    <property type="evidence" value="ECO:0007669"/>
    <property type="project" value="GOC"/>
</dbReference>
<sequence>ITHLFAFESVENWAALLIVVVIFITVAGNTLLILAVSLEKKLQNATSFFLRSLAVADMLVGFLVMPVSLINIFYYVWHFPKLLCPIWIFLDVLLSTASIMHLCAISLDRYVGICNPIKYTRSNSLFKAKVKIALVWTLSILISLPIPVIGLYNDSNVFDDRTCVLNERRFVLVASFVAFFIPLIIMVVSYCLTIRVLQRQASAFLHGGDQASVSRPVLLGITPPPPQGDCLNLLQQDSGGPESSTAVDASEVSVSQEGRRDPGGSAGRPCMAQSIKNERRASKVLGVVFFLFLVMWCPFFITNVLSALCEISEVSLCNKSALTVLLRVFVWVGYVSSGVNPLVYTLFNRTYRHAFQRYLKCIYVNPTAKSSAANPVFPVCSVPPVLSREGTNNGNLYNGKCMSLKDGLRFRGEDEGSGMLEKLVSVCPAPVEHISCV</sequence>
<feature type="transmembrane region" description="Helical" evidence="11">
    <location>
        <begin position="328"/>
        <end position="347"/>
    </location>
</feature>
<keyword evidence="4 11" id="KW-1133">Transmembrane helix</keyword>
<evidence type="ECO:0000313" key="13">
    <source>
        <dbReference type="Ensembl" id="ENSELUP00000003653.3"/>
    </source>
</evidence>
<organism evidence="13 14">
    <name type="scientific">Esox lucius</name>
    <name type="common">Northern pike</name>
    <dbReference type="NCBI Taxonomy" id="8010"/>
    <lineage>
        <taxon>Eukaryota</taxon>
        <taxon>Metazoa</taxon>
        <taxon>Chordata</taxon>
        <taxon>Craniata</taxon>
        <taxon>Vertebrata</taxon>
        <taxon>Euteleostomi</taxon>
        <taxon>Actinopterygii</taxon>
        <taxon>Neopterygii</taxon>
        <taxon>Teleostei</taxon>
        <taxon>Protacanthopterygii</taxon>
        <taxon>Esociformes</taxon>
        <taxon>Esocidae</taxon>
        <taxon>Esox</taxon>
    </lineage>
</organism>
<dbReference type="GO" id="GO:0030594">
    <property type="term" value="F:neurotransmitter receptor activity"/>
    <property type="evidence" value="ECO:0007669"/>
    <property type="project" value="TreeGrafter"/>
</dbReference>
<feature type="transmembrane region" description="Helical" evidence="11">
    <location>
        <begin position="172"/>
        <end position="192"/>
    </location>
</feature>
<evidence type="ECO:0000256" key="1">
    <source>
        <dbReference type="ARBA" id="ARBA00004651"/>
    </source>
</evidence>
<proteinExistence type="inferred from homology"/>
<feature type="transmembrane region" description="Helical" evidence="11">
    <location>
        <begin position="48"/>
        <end position="74"/>
    </location>
</feature>
<keyword evidence="8 9" id="KW-0807">Transducer</keyword>
<dbReference type="GO" id="GO:0004993">
    <property type="term" value="F:G protein-coupled serotonin receptor activity"/>
    <property type="evidence" value="ECO:0007669"/>
    <property type="project" value="TreeGrafter"/>
</dbReference>
<dbReference type="SUPFAM" id="SSF81321">
    <property type="entry name" value="Family A G protein-coupled receptor-like"/>
    <property type="match status" value="1"/>
</dbReference>
<feature type="transmembrane region" description="Helical" evidence="11">
    <location>
        <begin position="132"/>
        <end position="152"/>
    </location>
</feature>
<dbReference type="InterPro" id="IPR017452">
    <property type="entry name" value="GPCR_Rhodpsn_7TM"/>
</dbReference>
<feature type="compositionally biased region" description="Polar residues" evidence="10">
    <location>
        <begin position="237"/>
        <end position="256"/>
    </location>
</feature>
<evidence type="ECO:0000256" key="7">
    <source>
        <dbReference type="ARBA" id="ARBA00023170"/>
    </source>
</evidence>
<evidence type="ECO:0000313" key="14">
    <source>
        <dbReference type="Proteomes" id="UP000265140"/>
    </source>
</evidence>
<dbReference type="GO" id="GO:0007268">
    <property type="term" value="P:chemical synaptic transmission"/>
    <property type="evidence" value="ECO:0007669"/>
    <property type="project" value="TreeGrafter"/>
</dbReference>
<evidence type="ECO:0000256" key="10">
    <source>
        <dbReference type="SAM" id="MobiDB-lite"/>
    </source>
</evidence>
<evidence type="ECO:0000256" key="5">
    <source>
        <dbReference type="ARBA" id="ARBA00023040"/>
    </source>
</evidence>
<evidence type="ECO:0000256" key="6">
    <source>
        <dbReference type="ARBA" id="ARBA00023136"/>
    </source>
</evidence>
<keyword evidence="5 9" id="KW-0297">G-protein coupled receptor</keyword>
<dbReference type="PANTHER" id="PTHR24247:SF32">
    <property type="entry name" value="5-HYDROXYTRYPTAMINE RECEPTOR 2C"/>
    <property type="match status" value="1"/>
</dbReference>
<evidence type="ECO:0000256" key="11">
    <source>
        <dbReference type="SAM" id="Phobius"/>
    </source>
</evidence>
<keyword evidence="6 11" id="KW-0472">Membrane</keyword>
<evidence type="ECO:0000256" key="2">
    <source>
        <dbReference type="ARBA" id="ARBA00022475"/>
    </source>
</evidence>
<accession>A0A3P8XKG0</accession>
<comment type="similarity">
    <text evidence="9">Belongs to the G-protein coupled receptor 1 family.</text>
</comment>